<feature type="domain" description="ABC3 transporter permease C-terminal" evidence="7">
    <location>
        <begin position="751"/>
        <end position="865"/>
    </location>
</feature>
<dbReference type="InterPro" id="IPR025857">
    <property type="entry name" value="MacB_PCD"/>
</dbReference>
<evidence type="ECO:0000256" key="6">
    <source>
        <dbReference type="SAM" id="Phobius"/>
    </source>
</evidence>
<dbReference type="RefSeq" id="WP_189630243.1">
    <property type="nucleotide sequence ID" value="NZ_BNAG01000003.1"/>
</dbReference>
<feature type="transmembrane region" description="Helical" evidence="6">
    <location>
        <begin position="792"/>
        <end position="819"/>
    </location>
</feature>
<accession>A0ABQ3I5Z4</accession>
<dbReference type="Proteomes" id="UP000658258">
    <property type="component" value="Unassembled WGS sequence"/>
</dbReference>
<evidence type="ECO:0000256" key="1">
    <source>
        <dbReference type="ARBA" id="ARBA00004651"/>
    </source>
</evidence>
<evidence type="ECO:0000259" key="7">
    <source>
        <dbReference type="Pfam" id="PF02687"/>
    </source>
</evidence>
<evidence type="ECO:0000313" key="10">
    <source>
        <dbReference type="Proteomes" id="UP000658258"/>
    </source>
</evidence>
<dbReference type="Pfam" id="PF12704">
    <property type="entry name" value="MacB_PCD"/>
    <property type="match status" value="1"/>
</dbReference>
<feature type="transmembrane region" description="Helical" evidence="6">
    <location>
        <begin position="831"/>
        <end position="853"/>
    </location>
</feature>
<dbReference type="NCBIfam" id="NF038404">
    <property type="entry name" value="perm_prefix_2"/>
    <property type="match status" value="1"/>
</dbReference>
<evidence type="ECO:0000259" key="8">
    <source>
        <dbReference type="Pfam" id="PF12704"/>
    </source>
</evidence>
<feature type="transmembrane region" description="Helical" evidence="6">
    <location>
        <begin position="746"/>
        <end position="771"/>
    </location>
</feature>
<evidence type="ECO:0000256" key="3">
    <source>
        <dbReference type="ARBA" id="ARBA00022692"/>
    </source>
</evidence>
<evidence type="ECO:0000256" key="2">
    <source>
        <dbReference type="ARBA" id="ARBA00022475"/>
    </source>
</evidence>
<comment type="subcellular location">
    <subcellularLocation>
        <location evidence="1">Cell membrane</location>
        <topology evidence="1">Multi-pass membrane protein</topology>
    </subcellularLocation>
</comment>
<gene>
    <name evidence="9" type="ORF">GCM10011340_21310</name>
</gene>
<dbReference type="InterPro" id="IPR047699">
    <property type="entry name" value="Permease_put_prefix"/>
</dbReference>
<feature type="transmembrane region" description="Helical" evidence="6">
    <location>
        <begin position="362"/>
        <end position="382"/>
    </location>
</feature>
<protein>
    <submittedName>
        <fullName evidence="9">ABC transporter permease</fullName>
    </submittedName>
</protein>
<organism evidence="9 10">
    <name type="scientific">Roseivirga thermotolerans</name>
    <dbReference type="NCBI Taxonomy" id="1758176"/>
    <lineage>
        <taxon>Bacteria</taxon>
        <taxon>Pseudomonadati</taxon>
        <taxon>Bacteroidota</taxon>
        <taxon>Cytophagia</taxon>
        <taxon>Cytophagales</taxon>
        <taxon>Roseivirgaceae</taxon>
        <taxon>Roseivirga</taxon>
    </lineage>
</organism>
<feature type="transmembrane region" description="Helical" evidence="6">
    <location>
        <begin position="413"/>
        <end position="439"/>
    </location>
</feature>
<evidence type="ECO:0000256" key="4">
    <source>
        <dbReference type="ARBA" id="ARBA00022989"/>
    </source>
</evidence>
<dbReference type="EMBL" id="BNAG01000003">
    <property type="protein sequence ID" value="GHE65866.1"/>
    <property type="molecule type" value="Genomic_DNA"/>
</dbReference>
<evidence type="ECO:0000256" key="5">
    <source>
        <dbReference type="ARBA" id="ARBA00023136"/>
    </source>
</evidence>
<keyword evidence="5 6" id="KW-0472">Membrane</keyword>
<sequence>MKNKNNIPPRWADRFLEWYCKPQLLEDLQGDLYEHFERHLSSKGARKARWLYALNTLRFFKPYTVKKLNFLNQLTQFIMFKNYFKTSIRSIARNKLFSAINIFGLAVSMSVCLIMITMFVEVKNYDRFHHEAEKIFRINNTHSYLESDPSLFASTSILVGKRMKEEVPGLKAITIMSRGFNGDGLIGDKRIPISGFWADEDFFNVLSFELYRGDPATALKAPYSIVLTEETANKFFGEADPMGKTITVAEHEYQVTGLVKNPPFNSHMDFQSLVSFSTFEIENEDNRGFLSWQNMWSNYVYFRLDDQTDIADIENRLNAIAADENSESKQVNIQLAAQPITKIMLGPSNTSNQLGPSIGREVIWVFAGLAFVVILSAGFNYTNLSIARSLRRAKEVGVRKVVGAQRKQVFTQFIVEACLISLASLIMAYFIFFLIRPMFLNLNPEIQSTLRLEHEPIVLVYFIAFALLVGFFAGFLPSLFLSKLKAIQVLKSASGPKAFSKINLRKALIVIQFTLSLMFIISASISHRQFKYALNFNLGFDTENVLNIDLQNNDPQLTKAMFEQIPEVTDIAKSSHILSIGSRWANQVKSDDGLDSASVYYSSIDHRYIPLMKHRLLAGSNFPEKNSVEVEESMIVNEQFIKHFKLGSPEEAIGESLKFGRERLTIVGVVENFHYATLDSEIECFAFRHKPQEARMLSLKISSNDLLSTRKKIEEAWAGFDEVHDFKGYFYKDGLERAYEQFSVTYTLVGFLAFLTICIASLGLLGMGVYTAETRLKEISIRKVLGATEGSLITLLSRGFMLLLLLATAIAVPATYYLFDELILADQANRANIGLLELSLGVIIIFGIGFLTIGSQTWKAARSNPALTLRNE</sequence>
<dbReference type="PANTHER" id="PTHR30572">
    <property type="entry name" value="MEMBRANE COMPONENT OF TRANSPORTER-RELATED"/>
    <property type="match status" value="1"/>
</dbReference>
<comment type="caution">
    <text evidence="9">The sequence shown here is derived from an EMBL/GenBank/DDBJ whole genome shotgun (WGS) entry which is preliminary data.</text>
</comment>
<keyword evidence="4 6" id="KW-1133">Transmembrane helix</keyword>
<dbReference type="InterPro" id="IPR003838">
    <property type="entry name" value="ABC3_permease_C"/>
</dbReference>
<reference evidence="10" key="1">
    <citation type="journal article" date="2019" name="Int. J. Syst. Evol. Microbiol.">
        <title>The Global Catalogue of Microorganisms (GCM) 10K type strain sequencing project: providing services to taxonomists for standard genome sequencing and annotation.</title>
        <authorList>
            <consortium name="The Broad Institute Genomics Platform"/>
            <consortium name="The Broad Institute Genome Sequencing Center for Infectious Disease"/>
            <person name="Wu L."/>
            <person name="Ma J."/>
        </authorList>
    </citation>
    <scope>NUCLEOTIDE SEQUENCE [LARGE SCALE GENOMIC DNA]</scope>
    <source>
        <strain evidence="10">CGMCC 1.15111</strain>
    </source>
</reference>
<feature type="transmembrane region" description="Helical" evidence="6">
    <location>
        <begin position="507"/>
        <end position="525"/>
    </location>
</feature>
<feature type="transmembrane region" description="Helical" evidence="6">
    <location>
        <begin position="459"/>
        <end position="481"/>
    </location>
</feature>
<dbReference type="PANTHER" id="PTHR30572:SF18">
    <property type="entry name" value="ABC-TYPE MACROLIDE FAMILY EXPORT SYSTEM PERMEASE COMPONENT 2"/>
    <property type="match status" value="1"/>
</dbReference>
<feature type="domain" description="MacB-like periplasmic core" evidence="8">
    <location>
        <begin position="98"/>
        <end position="319"/>
    </location>
</feature>
<keyword evidence="10" id="KW-1185">Reference proteome</keyword>
<dbReference type="InterPro" id="IPR050250">
    <property type="entry name" value="Macrolide_Exporter_MacB"/>
</dbReference>
<name>A0ABQ3I5Z4_9BACT</name>
<evidence type="ECO:0000313" key="9">
    <source>
        <dbReference type="EMBL" id="GHE65866.1"/>
    </source>
</evidence>
<dbReference type="Pfam" id="PF02687">
    <property type="entry name" value="FtsX"/>
    <property type="match status" value="2"/>
</dbReference>
<keyword evidence="2" id="KW-1003">Cell membrane</keyword>
<feature type="domain" description="ABC3 transporter permease C-terminal" evidence="7">
    <location>
        <begin position="369"/>
        <end position="484"/>
    </location>
</feature>
<proteinExistence type="predicted"/>
<keyword evidence="3 6" id="KW-0812">Transmembrane</keyword>
<feature type="transmembrane region" description="Helical" evidence="6">
    <location>
        <begin position="96"/>
        <end position="120"/>
    </location>
</feature>